<keyword evidence="3" id="KW-1185">Reference proteome</keyword>
<feature type="region of interest" description="Disordered" evidence="1">
    <location>
        <begin position="38"/>
        <end position="58"/>
    </location>
</feature>
<organism evidence="2 3">
    <name type="scientific">Claviceps arundinis</name>
    <dbReference type="NCBI Taxonomy" id="1623583"/>
    <lineage>
        <taxon>Eukaryota</taxon>
        <taxon>Fungi</taxon>
        <taxon>Dikarya</taxon>
        <taxon>Ascomycota</taxon>
        <taxon>Pezizomycotina</taxon>
        <taxon>Sordariomycetes</taxon>
        <taxon>Hypocreomycetidae</taxon>
        <taxon>Hypocreales</taxon>
        <taxon>Clavicipitaceae</taxon>
        <taxon>Claviceps</taxon>
    </lineage>
</organism>
<sequence length="160" mass="18298">TGTSQSRHFFSLQSDPSLLATIPRAVNLTDTGTSRSHFFSLQSDPSPPATIPWGTNWSDTRASGGSVGAAYQNPPRETRKFIVPIDEKKASTEAQLRRDLVAKSSAVYRFKKKNKQKLIEMEQKYKDTESKNRELEEKLRQEREASRRKDEEIERLKRGK</sequence>
<evidence type="ECO:0000313" key="3">
    <source>
        <dbReference type="Proteomes" id="UP000742024"/>
    </source>
</evidence>
<evidence type="ECO:0000256" key="1">
    <source>
        <dbReference type="SAM" id="MobiDB-lite"/>
    </source>
</evidence>
<proteinExistence type="predicted"/>
<evidence type="ECO:0000313" key="2">
    <source>
        <dbReference type="EMBL" id="KAG5950374.1"/>
    </source>
</evidence>
<protein>
    <recommendedName>
        <fullName evidence="4">BZIP domain-containing protein</fullName>
    </recommendedName>
</protein>
<feature type="non-terminal residue" evidence="2">
    <location>
        <position position="1"/>
    </location>
</feature>
<reference evidence="2 3" key="1">
    <citation type="journal article" date="2020" name="bioRxiv">
        <title>Whole genome comparisons of ergot fungi reveals the divergence and evolution of species within the genus Claviceps are the result of varying mechanisms driving genome evolution and host range expansion.</title>
        <authorList>
            <person name="Wyka S.A."/>
            <person name="Mondo S.J."/>
            <person name="Liu M."/>
            <person name="Dettman J."/>
            <person name="Nalam V."/>
            <person name="Broders K.D."/>
        </authorList>
    </citation>
    <scope>NUCLEOTIDE SEQUENCE [LARGE SCALE GENOMIC DNA]</scope>
    <source>
        <strain evidence="2 3">LM583</strain>
    </source>
</reference>
<comment type="caution">
    <text evidence="2">The sequence shown here is derived from an EMBL/GenBank/DDBJ whole genome shotgun (WGS) entry which is preliminary data.</text>
</comment>
<dbReference type="EMBL" id="SRPR01000842">
    <property type="protein sequence ID" value="KAG5950374.1"/>
    <property type="molecule type" value="Genomic_DNA"/>
</dbReference>
<dbReference type="Proteomes" id="UP000742024">
    <property type="component" value="Unassembled WGS sequence"/>
</dbReference>
<gene>
    <name evidence="2" type="ORF">E4U57_007800</name>
</gene>
<accession>A0ABQ7P0X1</accession>
<evidence type="ECO:0008006" key="4">
    <source>
        <dbReference type="Google" id="ProtNLM"/>
    </source>
</evidence>
<feature type="region of interest" description="Disordered" evidence="1">
    <location>
        <begin position="123"/>
        <end position="160"/>
    </location>
</feature>
<name>A0ABQ7P0X1_9HYPO</name>